<dbReference type="VEuPathDB" id="TrichDB:TRFO_14431"/>
<reference evidence="1" key="1">
    <citation type="submission" date="2016-10" db="EMBL/GenBank/DDBJ databases">
        <authorList>
            <person name="Benchimol M."/>
            <person name="Almeida L.G."/>
            <person name="Vasconcelos A.T."/>
            <person name="Perreira-Neves A."/>
            <person name="Rosa I.A."/>
            <person name="Tasca T."/>
            <person name="Bogo M.R."/>
            <person name="de Souza W."/>
        </authorList>
    </citation>
    <scope>NUCLEOTIDE SEQUENCE [LARGE SCALE GENOMIC DNA]</scope>
    <source>
        <strain evidence="1">K</strain>
    </source>
</reference>
<evidence type="ECO:0000313" key="1">
    <source>
        <dbReference type="EMBL" id="OHT15088.1"/>
    </source>
</evidence>
<accession>A0A1J4KW27</accession>
<sequence>MKCEMKLLMFNFCSSAFLLNNPSQKTFLDDNWYFAVTPFPSNSYGLTASDKSFPFIEESKITHLTDVFYPLSDQNPNQIPVSRFTPHTFLLILEISDSTKNFIPSFLNNFREYFSVDRPIFFSILLICGNKLIFPLIQNKGQSFSLSTFPDTSCTFDLKHESVYFNMNTSRIQFLKYLDLIENIEITKPFISVSSILKCMFPFIKSLKNSTWFVLSELIESPFKEMEDVSNQFFESSMDVDFFCIGLNRHNYLAEMIKKCNCSLKYYGSSGYSRLALDLIYCFLKPRTVFCRMDILFTDAMKVANIYGNGVKIDDNAFKAPVLTVNNTFHVFIKPNLSKLQNTPAKIWFRVRYVDAGMNCFMRYIPFDCSSRTTYPEALISAAISKILYEKYKPNDATRDLMHLDLSNNDLLFRKRFDLVTHSLNLINEDNIFLSFVLSNDPHSIFQFFSPICLKIGSSGESANETSAKGEIAKEWKVVTEADFGKDIYLLQLYEHQFIFVTTDTATITKEDAQKMAQEIDPKGKLEMVNYRDYNGNMNLLRVFILIRNYNSSKNTIY</sequence>
<comment type="caution">
    <text evidence="1">The sequence shown here is derived from an EMBL/GenBank/DDBJ whole genome shotgun (WGS) entry which is preliminary data.</text>
</comment>
<protein>
    <submittedName>
        <fullName evidence="1">Uncharacterized protein</fullName>
    </submittedName>
</protein>
<gene>
    <name evidence="1" type="ORF">TRFO_14431</name>
</gene>
<proteinExistence type="predicted"/>
<dbReference type="Proteomes" id="UP000179807">
    <property type="component" value="Unassembled WGS sequence"/>
</dbReference>
<organism evidence="1 2">
    <name type="scientific">Tritrichomonas foetus</name>
    <dbReference type="NCBI Taxonomy" id="1144522"/>
    <lineage>
        <taxon>Eukaryota</taxon>
        <taxon>Metamonada</taxon>
        <taxon>Parabasalia</taxon>
        <taxon>Tritrichomonadida</taxon>
        <taxon>Tritrichomonadidae</taxon>
        <taxon>Tritrichomonas</taxon>
    </lineage>
</organism>
<keyword evidence="2" id="KW-1185">Reference proteome</keyword>
<evidence type="ECO:0000313" key="2">
    <source>
        <dbReference type="Proteomes" id="UP000179807"/>
    </source>
</evidence>
<dbReference type="AlphaFoldDB" id="A0A1J4KW27"/>
<dbReference type="EMBL" id="MLAK01000272">
    <property type="protein sequence ID" value="OHT15088.1"/>
    <property type="molecule type" value="Genomic_DNA"/>
</dbReference>
<name>A0A1J4KW27_9EUKA</name>
<dbReference type="GeneID" id="94832517"/>
<dbReference type="RefSeq" id="XP_068368224.1">
    <property type="nucleotide sequence ID" value="XM_068497813.1"/>
</dbReference>